<name>A0ABY8NHJ3_9GAMM</name>
<dbReference type="InterPro" id="IPR052028">
    <property type="entry name" value="HipA_Ser/Thr_kinase"/>
</dbReference>
<evidence type="ECO:0000256" key="3">
    <source>
        <dbReference type="ARBA" id="ARBA00022777"/>
    </source>
</evidence>
<keyword evidence="3" id="KW-0418">Kinase</keyword>
<proteinExistence type="inferred from homology"/>
<dbReference type="InterPro" id="IPR017508">
    <property type="entry name" value="HipA_N1"/>
</dbReference>
<evidence type="ECO:0000313" key="6">
    <source>
        <dbReference type="EMBL" id="WGL18405.1"/>
    </source>
</evidence>
<feature type="domain" description="HipA N-terminal subdomain 1" evidence="5">
    <location>
        <begin position="19"/>
        <end position="122"/>
    </location>
</feature>
<gene>
    <name evidence="6" type="ORF">PVT68_08925</name>
</gene>
<dbReference type="Gene3D" id="1.10.1070.20">
    <property type="match status" value="1"/>
</dbReference>
<evidence type="ECO:0000259" key="4">
    <source>
        <dbReference type="Pfam" id="PF07804"/>
    </source>
</evidence>
<dbReference type="InterPro" id="IPR012893">
    <property type="entry name" value="HipA-like_C"/>
</dbReference>
<dbReference type="EMBL" id="CP118605">
    <property type="protein sequence ID" value="WGL18405.1"/>
    <property type="molecule type" value="Genomic_DNA"/>
</dbReference>
<evidence type="ECO:0000256" key="2">
    <source>
        <dbReference type="ARBA" id="ARBA00022679"/>
    </source>
</evidence>
<dbReference type="Pfam" id="PF07804">
    <property type="entry name" value="HipA_C"/>
    <property type="match status" value="1"/>
</dbReference>
<keyword evidence="2" id="KW-0808">Transferase</keyword>
<reference evidence="6 7" key="1">
    <citation type="submission" date="2023-02" db="EMBL/GenBank/DDBJ databases">
        <title>Description and genomic characterization of Microbulbifer bruguierae sp. nov., isolated from the sediment of mangrove plant Bruguiera sexangula.</title>
        <authorList>
            <person name="Long M."/>
        </authorList>
    </citation>
    <scope>NUCLEOTIDE SEQUENCE [LARGE SCALE GENOMIC DNA]</scope>
    <source>
        <strain evidence="6 7">H12</strain>
    </source>
</reference>
<accession>A0ABY8NHJ3</accession>
<organism evidence="6 7">
    <name type="scientific">Microbulbifer bruguierae</name>
    <dbReference type="NCBI Taxonomy" id="3029061"/>
    <lineage>
        <taxon>Bacteria</taxon>
        <taxon>Pseudomonadati</taxon>
        <taxon>Pseudomonadota</taxon>
        <taxon>Gammaproteobacteria</taxon>
        <taxon>Cellvibrionales</taxon>
        <taxon>Microbulbiferaceae</taxon>
        <taxon>Microbulbifer</taxon>
    </lineage>
</organism>
<dbReference type="RefSeq" id="WP_280322389.1">
    <property type="nucleotide sequence ID" value="NZ_CP118605.1"/>
</dbReference>
<keyword evidence="7" id="KW-1185">Reference proteome</keyword>
<protein>
    <submittedName>
        <fullName evidence="6">Type II toxin-antitoxin system HipA family toxin</fullName>
    </submittedName>
</protein>
<evidence type="ECO:0000256" key="1">
    <source>
        <dbReference type="ARBA" id="ARBA00010164"/>
    </source>
</evidence>
<dbReference type="PANTHER" id="PTHR37419:SF8">
    <property type="entry name" value="TOXIN YJJJ"/>
    <property type="match status" value="1"/>
</dbReference>
<evidence type="ECO:0000259" key="5">
    <source>
        <dbReference type="Pfam" id="PF13657"/>
    </source>
</evidence>
<dbReference type="Proteomes" id="UP001236500">
    <property type="component" value="Chromosome"/>
</dbReference>
<feature type="domain" description="HipA-like C-terminal" evidence="4">
    <location>
        <begin position="184"/>
        <end position="422"/>
    </location>
</feature>
<evidence type="ECO:0000313" key="7">
    <source>
        <dbReference type="Proteomes" id="UP001236500"/>
    </source>
</evidence>
<dbReference type="Pfam" id="PF13657">
    <property type="entry name" value="Couple_hipA"/>
    <property type="match status" value="1"/>
</dbReference>
<dbReference type="PANTHER" id="PTHR37419">
    <property type="entry name" value="SERINE/THREONINE-PROTEIN KINASE TOXIN HIPA"/>
    <property type="match status" value="1"/>
</dbReference>
<comment type="similarity">
    <text evidence="1">Belongs to the HipA Ser/Thr kinase family.</text>
</comment>
<sequence length="448" mass="50251">MVMEAINVDYCDQSGRCQTAGAVSFDTETGVGAFEYHPAFIDRGIELSPLKMPLARRIYSFPGLSFDTFRGLPGLIADSLPDDFGNAVLNAWMAAQGKHPDDISPLQRLQYTGKRGMGALEYAPATRIRNLNATQDIAIDELVAIAQEVLDSRAGFRVQLDNDKAGNNRDAHPQEMLALLSVGMSAGGARPKAVLAFNRDFTQVRSGQTDVPDGFTHYLMKFDGVSEHSRNQQTFGDPMGFGAMEYVYYLMATACGIDMMPCHLLHEGNRRHFITQRFDRVGNHKVHIQTLNGIAHVDYKAPGSYSYAELFGVARQLKLTAIEAEQLLLRMVFNIVARNHDDHSKNFAFLLNEKTWQLAPAYDLAYSYKPGSKWVNSHWMSLNGKRDQFTRNDIYSLEKLSPLFGRKKIDGIVDTVVEQVSQWRRLALEYEVPKTLVDEIDSNLRLGI</sequence>